<protein>
    <submittedName>
        <fullName evidence="1">Uncharacterized protein</fullName>
    </submittedName>
</protein>
<proteinExistence type="predicted"/>
<name>A0A2P2QCY4_RHIMU</name>
<reference evidence="1" key="1">
    <citation type="submission" date="2018-02" db="EMBL/GenBank/DDBJ databases">
        <title>Rhizophora mucronata_Transcriptome.</title>
        <authorList>
            <person name="Meera S.P."/>
            <person name="Sreeshan A."/>
            <person name="Augustine A."/>
        </authorList>
    </citation>
    <scope>NUCLEOTIDE SEQUENCE</scope>
    <source>
        <tissue evidence="1">Leaf</tissue>
    </source>
</reference>
<organism evidence="1">
    <name type="scientific">Rhizophora mucronata</name>
    <name type="common">Asiatic mangrove</name>
    <dbReference type="NCBI Taxonomy" id="61149"/>
    <lineage>
        <taxon>Eukaryota</taxon>
        <taxon>Viridiplantae</taxon>
        <taxon>Streptophyta</taxon>
        <taxon>Embryophyta</taxon>
        <taxon>Tracheophyta</taxon>
        <taxon>Spermatophyta</taxon>
        <taxon>Magnoliopsida</taxon>
        <taxon>eudicotyledons</taxon>
        <taxon>Gunneridae</taxon>
        <taxon>Pentapetalae</taxon>
        <taxon>rosids</taxon>
        <taxon>fabids</taxon>
        <taxon>Malpighiales</taxon>
        <taxon>Rhizophoraceae</taxon>
        <taxon>Rhizophora</taxon>
    </lineage>
</organism>
<evidence type="ECO:0000313" key="1">
    <source>
        <dbReference type="EMBL" id="MBX64870.1"/>
    </source>
</evidence>
<dbReference type="EMBL" id="GGEC01084386">
    <property type="protein sequence ID" value="MBX64870.1"/>
    <property type="molecule type" value="Transcribed_RNA"/>
</dbReference>
<accession>A0A2P2QCY4</accession>
<sequence length="13" mass="1441">MHLAMKLVISANI</sequence>